<gene>
    <name evidence="1" type="ORF">vB_PsyM_KIL1_0010</name>
</gene>
<dbReference type="KEGG" id="vg:28802403"/>
<name>A0A142IDF7_9CAUD</name>
<proteinExistence type="predicted"/>
<reference evidence="1 2" key="1">
    <citation type="journal article" date="2016" name="Front. Microbiol.">
        <title>Characterization of Novel Bacteriophages for Biocontrol of Bacterial Blight in Leek Caused by Pseudomonas syringae pv. porri.</title>
        <authorList>
            <person name="Rombouts S."/>
            <person name="Lavigne R."/>
        </authorList>
    </citation>
    <scope>NUCLEOTIDE SEQUENCE [LARGE SCALE GENOMIC DNA]</scope>
</reference>
<evidence type="ECO:0000313" key="1">
    <source>
        <dbReference type="EMBL" id="AMR57262.1"/>
    </source>
</evidence>
<accession>A0A142IDF7</accession>
<dbReference type="GeneID" id="28802403"/>
<evidence type="ECO:0000313" key="2">
    <source>
        <dbReference type="Proteomes" id="UP000203989"/>
    </source>
</evidence>
<organism evidence="1 2">
    <name type="scientific">Pseudomonas phage vB_PsyM_KIL1</name>
    <dbReference type="NCBI Taxonomy" id="1777065"/>
    <lineage>
        <taxon>Viruses</taxon>
        <taxon>Duplodnaviria</taxon>
        <taxon>Heunggongvirae</taxon>
        <taxon>Uroviricota</taxon>
        <taxon>Caudoviricetes</taxon>
        <taxon>Vandenendeviridae</taxon>
        <taxon>Gorskivirinae</taxon>
        <taxon>Flaumdravirus</taxon>
        <taxon>Flaumdravirus KIL4</taxon>
    </lineage>
</organism>
<dbReference type="EMBL" id="KU130126">
    <property type="protein sequence ID" value="AMR57262.1"/>
    <property type="molecule type" value="Genomic_DNA"/>
</dbReference>
<keyword evidence="2" id="KW-1185">Reference proteome</keyword>
<dbReference type="Proteomes" id="UP000203989">
    <property type="component" value="Segment"/>
</dbReference>
<protein>
    <submittedName>
        <fullName evidence="1">Uncharacterized protein</fullName>
    </submittedName>
</protein>
<dbReference type="RefSeq" id="YP_009275944.1">
    <property type="nucleotide sequence ID" value="NC_030934.1"/>
</dbReference>
<sequence>MSDYWKVVDVINSCKTTRQNNVAHKMVQLYERKYPVSRGLAQELYDLCDENLTDICSRGRVV</sequence>